<name>A0AAN6SUR1_9PEZI</name>
<organism evidence="2 3">
    <name type="scientific">Parachaetomium inaequale</name>
    <dbReference type="NCBI Taxonomy" id="2588326"/>
    <lineage>
        <taxon>Eukaryota</taxon>
        <taxon>Fungi</taxon>
        <taxon>Dikarya</taxon>
        <taxon>Ascomycota</taxon>
        <taxon>Pezizomycotina</taxon>
        <taxon>Sordariomycetes</taxon>
        <taxon>Sordariomycetidae</taxon>
        <taxon>Sordariales</taxon>
        <taxon>Chaetomiaceae</taxon>
        <taxon>Parachaetomium</taxon>
    </lineage>
</organism>
<protein>
    <submittedName>
        <fullName evidence="2">Uncharacterized protein</fullName>
    </submittedName>
</protein>
<dbReference type="AlphaFoldDB" id="A0AAN6SUR1"/>
<comment type="caution">
    <text evidence="2">The sequence shown here is derived from an EMBL/GenBank/DDBJ whole genome shotgun (WGS) entry which is preliminary data.</text>
</comment>
<evidence type="ECO:0000256" key="1">
    <source>
        <dbReference type="SAM" id="MobiDB-lite"/>
    </source>
</evidence>
<sequence>MPAAHHEALKATLENKGLKFHLRAGNAKWQCTVLDRSTHERRKAERTNSTSSVSSTTSTSSSSSTKSH</sequence>
<keyword evidence="3" id="KW-1185">Reference proteome</keyword>
<evidence type="ECO:0000313" key="2">
    <source>
        <dbReference type="EMBL" id="KAK4042846.1"/>
    </source>
</evidence>
<proteinExistence type="predicted"/>
<feature type="region of interest" description="Disordered" evidence="1">
    <location>
        <begin position="32"/>
        <end position="68"/>
    </location>
</feature>
<gene>
    <name evidence="2" type="ORF">C8A01DRAFT_33096</name>
</gene>
<evidence type="ECO:0000313" key="3">
    <source>
        <dbReference type="Proteomes" id="UP001303115"/>
    </source>
</evidence>
<reference evidence="3" key="1">
    <citation type="journal article" date="2023" name="Mol. Phylogenet. Evol.">
        <title>Genome-scale phylogeny and comparative genomics of the fungal order Sordariales.</title>
        <authorList>
            <person name="Hensen N."/>
            <person name="Bonometti L."/>
            <person name="Westerberg I."/>
            <person name="Brannstrom I.O."/>
            <person name="Guillou S."/>
            <person name="Cros-Aarteil S."/>
            <person name="Calhoun S."/>
            <person name="Haridas S."/>
            <person name="Kuo A."/>
            <person name="Mondo S."/>
            <person name="Pangilinan J."/>
            <person name="Riley R."/>
            <person name="LaButti K."/>
            <person name="Andreopoulos B."/>
            <person name="Lipzen A."/>
            <person name="Chen C."/>
            <person name="Yan M."/>
            <person name="Daum C."/>
            <person name="Ng V."/>
            <person name="Clum A."/>
            <person name="Steindorff A."/>
            <person name="Ohm R.A."/>
            <person name="Martin F."/>
            <person name="Silar P."/>
            <person name="Natvig D.O."/>
            <person name="Lalanne C."/>
            <person name="Gautier V."/>
            <person name="Ament-Velasquez S.L."/>
            <person name="Kruys A."/>
            <person name="Hutchinson M.I."/>
            <person name="Powell A.J."/>
            <person name="Barry K."/>
            <person name="Miller A.N."/>
            <person name="Grigoriev I.V."/>
            <person name="Debuchy R."/>
            <person name="Gladieux P."/>
            <person name="Hiltunen Thoren M."/>
            <person name="Johannesson H."/>
        </authorList>
    </citation>
    <scope>NUCLEOTIDE SEQUENCE [LARGE SCALE GENOMIC DNA]</scope>
    <source>
        <strain evidence="3">CBS 284.82</strain>
    </source>
</reference>
<dbReference type="EMBL" id="MU854335">
    <property type="protein sequence ID" value="KAK4042846.1"/>
    <property type="molecule type" value="Genomic_DNA"/>
</dbReference>
<accession>A0AAN6SUR1</accession>
<feature type="compositionally biased region" description="Low complexity" evidence="1">
    <location>
        <begin position="47"/>
        <end position="68"/>
    </location>
</feature>
<feature type="compositionally biased region" description="Basic and acidic residues" evidence="1">
    <location>
        <begin position="36"/>
        <end position="46"/>
    </location>
</feature>
<dbReference type="Proteomes" id="UP001303115">
    <property type="component" value="Unassembled WGS sequence"/>
</dbReference>